<evidence type="ECO:0000256" key="1">
    <source>
        <dbReference type="SAM" id="MobiDB-lite"/>
    </source>
</evidence>
<name>A0A2C9D1I4_9CAUD</name>
<protein>
    <submittedName>
        <fullName evidence="2">Uncharacterized protein</fullName>
    </submittedName>
</protein>
<gene>
    <name evidence="2" type="primary">g394</name>
</gene>
<organism evidence="2 3">
    <name type="scientific">Yersinia phage fHe-Yen9-03</name>
    <dbReference type="NCBI Taxonomy" id="2052743"/>
    <lineage>
        <taxon>Viruses</taxon>
        <taxon>Duplodnaviria</taxon>
        <taxon>Heunggongvirae</taxon>
        <taxon>Uroviricota</taxon>
        <taxon>Caudoviricetes</taxon>
        <taxon>Eneladusvirus</taxon>
        <taxon>Eneladusvirus Yen904</taxon>
    </lineage>
</organism>
<proteinExistence type="predicted"/>
<evidence type="ECO:0000313" key="3">
    <source>
        <dbReference type="Proteomes" id="UP000241364"/>
    </source>
</evidence>
<dbReference type="EMBL" id="LT960552">
    <property type="protein sequence ID" value="SOK59202.1"/>
    <property type="molecule type" value="Genomic_DNA"/>
</dbReference>
<reference evidence="3" key="1">
    <citation type="submission" date="2017-10" db="EMBL/GenBank/DDBJ databases">
        <authorList>
            <person name="Skurnik M."/>
        </authorList>
    </citation>
    <scope>NUCLEOTIDE SEQUENCE [LARGE SCALE GENOMIC DNA]</scope>
    <source>
        <strain evidence="3">fHe-Yen9-03</strain>
    </source>
</reference>
<dbReference type="Proteomes" id="UP000241364">
    <property type="component" value="Chromosome i"/>
</dbReference>
<sequence length="77" mass="9125">MSTKVILNVCNSDLEYSHSAWDGAEISIYRINEVLKERGIDIQFYLETHEEDEYPDKFWNESNPEYNPTGIEIEEHE</sequence>
<accession>A0A2C9D1I4</accession>
<feature type="region of interest" description="Disordered" evidence="1">
    <location>
        <begin position="56"/>
        <end position="77"/>
    </location>
</feature>
<evidence type="ECO:0000313" key="2">
    <source>
        <dbReference type="EMBL" id="SOK59202.1"/>
    </source>
</evidence>